<dbReference type="Proteomes" id="UP000887159">
    <property type="component" value="Unassembled WGS sequence"/>
</dbReference>
<dbReference type="AlphaFoldDB" id="A0A8X6SXR3"/>
<sequence length="90" mass="10556">MRCSLRIRRYPKSFFRVNLDSFMKNTVYMSTAVWRRKRVPLPNTKEHISVDGLKEHTYLVVLHRPSLRKGFCTIVVKILFPDATKGSETS</sequence>
<comment type="caution">
    <text evidence="1">The sequence shown here is derived from an EMBL/GenBank/DDBJ whole genome shotgun (WGS) entry which is preliminary data.</text>
</comment>
<gene>
    <name evidence="1" type="ORF">TNCV_3297111</name>
</gene>
<keyword evidence="2" id="KW-1185">Reference proteome</keyword>
<accession>A0A8X6SXR3</accession>
<evidence type="ECO:0000313" key="2">
    <source>
        <dbReference type="Proteomes" id="UP000887159"/>
    </source>
</evidence>
<dbReference type="EMBL" id="BMAU01021359">
    <property type="protein sequence ID" value="GFY22067.1"/>
    <property type="molecule type" value="Genomic_DNA"/>
</dbReference>
<proteinExistence type="predicted"/>
<reference evidence="1" key="1">
    <citation type="submission" date="2020-08" db="EMBL/GenBank/DDBJ databases">
        <title>Multicomponent nature underlies the extraordinary mechanical properties of spider dragline silk.</title>
        <authorList>
            <person name="Kono N."/>
            <person name="Nakamura H."/>
            <person name="Mori M."/>
            <person name="Yoshida Y."/>
            <person name="Ohtoshi R."/>
            <person name="Malay A.D."/>
            <person name="Moran D.A.P."/>
            <person name="Tomita M."/>
            <person name="Numata K."/>
            <person name="Arakawa K."/>
        </authorList>
    </citation>
    <scope>NUCLEOTIDE SEQUENCE</scope>
</reference>
<protein>
    <submittedName>
        <fullName evidence="1">Uncharacterized protein</fullName>
    </submittedName>
</protein>
<organism evidence="1 2">
    <name type="scientific">Trichonephila clavipes</name>
    <name type="common">Golden silk orbweaver</name>
    <name type="synonym">Nephila clavipes</name>
    <dbReference type="NCBI Taxonomy" id="2585209"/>
    <lineage>
        <taxon>Eukaryota</taxon>
        <taxon>Metazoa</taxon>
        <taxon>Ecdysozoa</taxon>
        <taxon>Arthropoda</taxon>
        <taxon>Chelicerata</taxon>
        <taxon>Arachnida</taxon>
        <taxon>Araneae</taxon>
        <taxon>Araneomorphae</taxon>
        <taxon>Entelegynae</taxon>
        <taxon>Araneoidea</taxon>
        <taxon>Nephilidae</taxon>
        <taxon>Trichonephila</taxon>
    </lineage>
</organism>
<evidence type="ECO:0000313" key="1">
    <source>
        <dbReference type="EMBL" id="GFY22067.1"/>
    </source>
</evidence>
<name>A0A8X6SXR3_TRICX</name>